<keyword evidence="4" id="KW-1185">Reference proteome</keyword>
<dbReference type="PANTHER" id="PTHR46524:SF7">
    <property type="entry name" value="CW-TYPE ZINC FINGER"/>
    <property type="match status" value="1"/>
</dbReference>
<dbReference type="OMA" id="IYGAYGS"/>
<dbReference type="InParanoid" id="A0A2R6S0M9"/>
<dbReference type="AlphaFoldDB" id="A0A2R6S0M9"/>
<organism evidence="3 4">
    <name type="scientific">Actinidia chinensis var. chinensis</name>
    <name type="common">Chinese soft-hair kiwi</name>
    <dbReference type="NCBI Taxonomy" id="1590841"/>
    <lineage>
        <taxon>Eukaryota</taxon>
        <taxon>Viridiplantae</taxon>
        <taxon>Streptophyta</taxon>
        <taxon>Embryophyta</taxon>
        <taxon>Tracheophyta</taxon>
        <taxon>Spermatophyta</taxon>
        <taxon>Magnoliopsida</taxon>
        <taxon>eudicotyledons</taxon>
        <taxon>Gunneridae</taxon>
        <taxon>Pentapetalae</taxon>
        <taxon>asterids</taxon>
        <taxon>Ericales</taxon>
        <taxon>Actinidiaceae</taxon>
        <taxon>Actinidia</taxon>
    </lineage>
</organism>
<proteinExistence type="predicted"/>
<feature type="compositionally biased region" description="Polar residues" evidence="1">
    <location>
        <begin position="265"/>
        <end position="286"/>
    </location>
</feature>
<dbReference type="PANTHER" id="PTHR46524">
    <property type="entry name" value="CW-TYPE ZINC FINGER"/>
    <property type="match status" value="1"/>
</dbReference>
<dbReference type="OrthoDB" id="757982at2759"/>
<protein>
    <submittedName>
        <fullName evidence="3">Protein GrpE like</fullName>
    </submittedName>
</protein>
<dbReference type="EMBL" id="NKQK01000001">
    <property type="protein sequence ID" value="PSS35844.1"/>
    <property type="molecule type" value="Genomic_DNA"/>
</dbReference>
<evidence type="ECO:0000313" key="4">
    <source>
        <dbReference type="Proteomes" id="UP000241394"/>
    </source>
</evidence>
<feature type="region of interest" description="Disordered" evidence="1">
    <location>
        <begin position="229"/>
        <end position="290"/>
    </location>
</feature>
<evidence type="ECO:0000259" key="2">
    <source>
        <dbReference type="Pfam" id="PF24756"/>
    </source>
</evidence>
<accession>A0A2R6S0M9</accession>
<dbReference type="Proteomes" id="UP000241394">
    <property type="component" value="Chromosome LG1"/>
</dbReference>
<feature type="compositionally biased region" description="Basic and acidic residues" evidence="1">
    <location>
        <begin position="235"/>
        <end position="255"/>
    </location>
</feature>
<name>A0A2R6S0M9_ACTCC</name>
<reference evidence="4" key="2">
    <citation type="journal article" date="2018" name="BMC Genomics">
        <title>A manually annotated Actinidia chinensis var. chinensis (kiwifruit) genome highlights the challenges associated with draft genomes and gene prediction in plants.</title>
        <authorList>
            <person name="Pilkington S.M."/>
            <person name="Crowhurst R."/>
            <person name="Hilario E."/>
            <person name="Nardozza S."/>
            <person name="Fraser L."/>
            <person name="Peng Y."/>
            <person name="Gunaseelan K."/>
            <person name="Simpson R."/>
            <person name="Tahir J."/>
            <person name="Deroles S.C."/>
            <person name="Templeton K."/>
            <person name="Luo Z."/>
            <person name="Davy M."/>
            <person name="Cheng C."/>
            <person name="McNeilage M."/>
            <person name="Scaglione D."/>
            <person name="Liu Y."/>
            <person name="Zhang Q."/>
            <person name="Datson P."/>
            <person name="De Silva N."/>
            <person name="Gardiner S.E."/>
            <person name="Bassett H."/>
            <person name="Chagne D."/>
            <person name="McCallum J."/>
            <person name="Dzierzon H."/>
            <person name="Deng C."/>
            <person name="Wang Y.Y."/>
            <person name="Barron L."/>
            <person name="Manako K."/>
            <person name="Bowen J."/>
            <person name="Foster T.M."/>
            <person name="Erridge Z.A."/>
            <person name="Tiffin H."/>
            <person name="Waite C.N."/>
            <person name="Davies K.M."/>
            <person name="Grierson E.P."/>
            <person name="Laing W.A."/>
            <person name="Kirk R."/>
            <person name="Chen X."/>
            <person name="Wood M."/>
            <person name="Montefiori M."/>
            <person name="Brummell D.A."/>
            <person name="Schwinn K.E."/>
            <person name="Catanach A."/>
            <person name="Fullerton C."/>
            <person name="Li D."/>
            <person name="Meiyalaghan S."/>
            <person name="Nieuwenhuizen N."/>
            <person name="Read N."/>
            <person name="Prakash R."/>
            <person name="Hunter D."/>
            <person name="Zhang H."/>
            <person name="McKenzie M."/>
            <person name="Knabel M."/>
            <person name="Harris A."/>
            <person name="Allan A.C."/>
            <person name="Gleave A."/>
            <person name="Chen A."/>
            <person name="Janssen B.J."/>
            <person name="Plunkett B."/>
            <person name="Ampomah-Dwamena C."/>
            <person name="Voogd C."/>
            <person name="Leif D."/>
            <person name="Lafferty D."/>
            <person name="Souleyre E.J.F."/>
            <person name="Varkonyi-Gasic E."/>
            <person name="Gambi F."/>
            <person name="Hanley J."/>
            <person name="Yao J.L."/>
            <person name="Cheung J."/>
            <person name="David K.M."/>
            <person name="Warren B."/>
            <person name="Marsh K."/>
            <person name="Snowden K.C."/>
            <person name="Lin-Wang K."/>
            <person name="Brian L."/>
            <person name="Martinez-Sanchez M."/>
            <person name="Wang M."/>
            <person name="Ileperuma N."/>
            <person name="Macnee N."/>
            <person name="Campin R."/>
            <person name="McAtee P."/>
            <person name="Drummond R.S.M."/>
            <person name="Espley R.V."/>
            <person name="Ireland H.S."/>
            <person name="Wu R."/>
            <person name="Atkinson R.G."/>
            <person name="Karunairetnam S."/>
            <person name="Bulley S."/>
            <person name="Chunkath S."/>
            <person name="Hanley Z."/>
            <person name="Storey R."/>
            <person name="Thrimawithana A.H."/>
            <person name="Thomson S."/>
            <person name="David C."/>
            <person name="Testolin R."/>
            <person name="Huang H."/>
            <person name="Hellens R.P."/>
            <person name="Schaffer R.J."/>
        </authorList>
    </citation>
    <scope>NUCLEOTIDE SEQUENCE [LARGE SCALE GENOMIC DNA]</scope>
    <source>
        <strain evidence="4">cv. Red5</strain>
    </source>
</reference>
<reference evidence="3 4" key="1">
    <citation type="submission" date="2017-07" db="EMBL/GenBank/DDBJ databases">
        <title>An improved, manually edited Actinidia chinensis var. chinensis (kiwifruit) genome highlights the challenges associated with draft genomes and gene prediction in plants.</title>
        <authorList>
            <person name="Pilkington S."/>
            <person name="Crowhurst R."/>
            <person name="Hilario E."/>
            <person name="Nardozza S."/>
            <person name="Fraser L."/>
            <person name="Peng Y."/>
            <person name="Gunaseelan K."/>
            <person name="Simpson R."/>
            <person name="Tahir J."/>
            <person name="Deroles S."/>
            <person name="Templeton K."/>
            <person name="Luo Z."/>
            <person name="Davy M."/>
            <person name="Cheng C."/>
            <person name="Mcneilage M."/>
            <person name="Scaglione D."/>
            <person name="Liu Y."/>
            <person name="Zhang Q."/>
            <person name="Datson P."/>
            <person name="De Silva N."/>
            <person name="Gardiner S."/>
            <person name="Bassett H."/>
            <person name="Chagne D."/>
            <person name="Mccallum J."/>
            <person name="Dzierzon H."/>
            <person name="Deng C."/>
            <person name="Wang Y.-Y."/>
            <person name="Barron N."/>
            <person name="Manako K."/>
            <person name="Bowen J."/>
            <person name="Foster T."/>
            <person name="Erridge Z."/>
            <person name="Tiffin H."/>
            <person name="Waite C."/>
            <person name="Davies K."/>
            <person name="Grierson E."/>
            <person name="Laing W."/>
            <person name="Kirk R."/>
            <person name="Chen X."/>
            <person name="Wood M."/>
            <person name="Montefiori M."/>
            <person name="Brummell D."/>
            <person name="Schwinn K."/>
            <person name="Catanach A."/>
            <person name="Fullerton C."/>
            <person name="Li D."/>
            <person name="Meiyalaghan S."/>
            <person name="Nieuwenhuizen N."/>
            <person name="Read N."/>
            <person name="Prakash R."/>
            <person name="Hunter D."/>
            <person name="Zhang H."/>
            <person name="Mckenzie M."/>
            <person name="Knabel M."/>
            <person name="Harris A."/>
            <person name="Allan A."/>
            <person name="Chen A."/>
            <person name="Janssen B."/>
            <person name="Plunkett B."/>
            <person name="Dwamena C."/>
            <person name="Voogd C."/>
            <person name="Leif D."/>
            <person name="Lafferty D."/>
            <person name="Souleyre E."/>
            <person name="Varkonyi-Gasic E."/>
            <person name="Gambi F."/>
            <person name="Hanley J."/>
            <person name="Yao J.-L."/>
            <person name="Cheung J."/>
            <person name="David K."/>
            <person name="Warren B."/>
            <person name="Marsh K."/>
            <person name="Snowden K."/>
            <person name="Lin-Wang K."/>
            <person name="Brian L."/>
            <person name="Martinez-Sanchez M."/>
            <person name="Wang M."/>
            <person name="Ileperuma N."/>
            <person name="Macnee N."/>
            <person name="Campin R."/>
            <person name="Mcatee P."/>
            <person name="Drummond R."/>
            <person name="Espley R."/>
            <person name="Ireland H."/>
            <person name="Wu R."/>
            <person name="Atkinson R."/>
            <person name="Karunairetnam S."/>
            <person name="Bulley S."/>
            <person name="Chunkath S."/>
            <person name="Hanley Z."/>
            <person name="Storey R."/>
            <person name="Thrimawithana A."/>
            <person name="Thomson S."/>
            <person name="David C."/>
            <person name="Testolin R."/>
        </authorList>
    </citation>
    <scope>NUCLEOTIDE SEQUENCE [LARGE SCALE GENOMIC DNA]</scope>
    <source>
        <strain evidence="4">cv. Red5</strain>
        <tissue evidence="3">Young leaf</tissue>
    </source>
</reference>
<dbReference type="InterPro" id="IPR056406">
    <property type="entry name" value="THD_CWZF3/5/7"/>
</dbReference>
<sequence length="544" mass="60132">MITVGFKEGSKGLGLGFGYEGETREGEIWNPDITFSNLDERLEKVLGAFRKDFKGGIPSGNSGPIYGAYGSFLPVYHRTQGGRVREGFSDPMKTKKRSSSLTDRDFISVYKKSKVDDMDCLSAKDRHKYGIRPSKARNRDITFSNLDERLEKALGAFRKDFKGGISSGNLGPIYGAYGSFLPAYRRPQGGRVREGFSDRMKMKKRSLSLTDRDFISVCKKSKVDDMDPLSVSASAKDRHKYDLHPSKSRKCEASKSLKSSVSGSQDGTVTHSLPSVHGSQNENGKNSLLADGFMDDNALKTLKQDMNLSEKQNANQSIAAATDALKEAVKLMDYADRIQKSGSNSEGMNLSFEAALKYLHAAWLLESGHGQSEMILQSMQTYRRVAELCESCAHEYEKSKDMAAAALAYKCMEVAYMRIISSSHASARKDRHELQRDLKIVPLGEYPSSSGSDVDNLGSPSTLDNVVAAWNRPIVRLLNFAGDVNSAMEASMKSRIAFAAAKPRVEDGQFREGITFVKKALDFSFQDVQGLLWLVRQALEAISH</sequence>
<dbReference type="Pfam" id="PF24756">
    <property type="entry name" value="THD_CWZF3-5-7"/>
    <property type="match status" value="1"/>
</dbReference>
<evidence type="ECO:0000313" key="3">
    <source>
        <dbReference type="EMBL" id="PSS35844.1"/>
    </source>
</evidence>
<dbReference type="InterPro" id="IPR055300">
    <property type="entry name" value="CWZF3/5/7"/>
</dbReference>
<dbReference type="STRING" id="1590841.A0A2R6S0M9"/>
<evidence type="ECO:0000256" key="1">
    <source>
        <dbReference type="SAM" id="MobiDB-lite"/>
    </source>
</evidence>
<comment type="caution">
    <text evidence="3">The sequence shown here is derived from an EMBL/GenBank/DDBJ whole genome shotgun (WGS) entry which is preliminary data.</text>
</comment>
<dbReference type="Gramene" id="PSS35844">
    <property type="protein sequence ID" value="PSS35844"/>
    <property type="gene ID" value="CEY00_Acc00302"/>
</dbReference>
<feature type="domain" description="CWZF3/5/7 THD" evidence="2">
    <location>
        <begin position="321"/>
        <end position="544"/>
    </location>
</feature>
<gene>
    <name evidence="3" type="ORF">CEY00_Acc00302</name>
</gene>